<name>A0A2S3QYM4_VIBVL</name>
<dbReference type="InterPro" id="IPR037185">
    <property type="entry name" value="EmrE-like"/>
</dbReference>
<evidence type="ECO:0000256" key="5">
    <source>
        <dbReference type="SAM" id="Phobius"/>
    </source>
</evidence>
<dbReference type="PANTHER" id="PTHR32322:SF9">
    <property type="entry name" value="AMINO-ACID METABOLITE EFFLUX PUMP-RELATED"/>
    <property type="match status" value="1"/>
</dbReference>
<dbReference type="AlphaFoldDB" id="A0A2S3QYM4"/>
<dbReference type="EMBL" id="PDGH01000126">
    <property type="protein sequence ID" value="POB44027.1"/>
    <property type="molecule type" value="Genomic_DNA"/>
</dbReference>
<feature type="transmembrane region" description="Helical" evidence="5">
    <location>
        <begin position="74"/>
        <end position="92"/>
    </location>
</feature>
<feature type="transmembrane region" description="Helical" evidence="5">
    <location>
        <begin position="36"/>
        <end position="53"/>
    </location>
</feature>
<feature type="transmembrane region" description="Helical" evidence="5">
    <location>
        <begin position="264"/>
        <end position="282"/>
    </location>
</feature>
<gene>
    <name evidence="7" type="ORF">CRN52_20120</name>
</gene>
<feature type="transmembrane region" description="Helical" evidence="5">
    <location>
        <begin position="239"/>
        <end position="258"/>
    </location>
</feature>
<dbReference type="PANTHER" id="PTHR32322">
    <property type="entry name" value="INNER MEMBRANE TRANSPORTER"/>
    <property type="match status" value="1"/>
</dbReference>
<evidence type="ECO:0000256" key="2">
    <source>
        <dbReference type="ARBA" id="ARBA00022692"/>
    </source>
</evidence>
<evidence type="ECO:0000256" key="3">
    <source>
        <dbReference type="ARBA" id="ARBA00022989"/>
    </source>
</evidence>
<comment type="subcellular location">
    <subcellularLocation>
        <location evidence="1">Membrane</location>
        <topology evidence="1">Multi-pass membrane protein</topology>
    </subcellularLocation>
</comment>
<evidence type="ECO:0000256" key="1">
    <source>
        <dbReference type="ARBA" id="ARBA00004141"/>
    </source>
</evidence>
<feature type="transmembrane region" description="Helical" evidence="5">
    <location>
        <begin position="98"/>
        <end position="118"/>
    </location>
</feature>
<comment type="caution">
    <text evidence="7">The sequence shown here is derived from an EMBL/GenBank/DDBJ whole genome shotgun (WGS) entry which is preliminary data.</text>
</comment>
<evidence type="ECO:0000259" key="6">
    <source>
        <dbReference type="Pfam" id="PF00892"/>
    </source>
</evidence>
<feature type="transmembrane region" description="Helical" evidence="5">
    <location>
        <begin position="150"/>
        <end position="169"/>
    </location>
</feature>
<keyword evidence="3 5" id="KW-1133">Transmembrane helix</keyword>
<keyword evidence="2 5" id="KW-0812">Transmembrane</keyword>
<accession>A0A2S3QYM4</accession>
<sequence>MSAFPLTAIAMIAFAANSVFCRLALAEQSIDPGSFTFIRLLSGAVTLLVILSFSQAGQMRQLLSKSAFLSRTSVLAGVALLGYAVAFSYAYVGLTTGTGALILFAVVQFSLIAFHLFSGHRPSKLEWGGVALSISGFIVLMSPSAQTPNAIDAFMMAIAGVCWAIFTLLGKQAQSPTQAIAQGFSFASLLALLCGFWLLNVSSVSVNGIIWALLSGVLASGIGYVVWYMAVKSLSVLQASIAQLSVPVIAIAAGVIWLNEPLTIVSTVASALVLGGIALIFTSNAQK</sequence>
<keyword evidence="4 5" id="KW-0472">Membrane</keyword>
<dbReference type="GO" id="GO:0016020">
    <property type="term" value="C:membrane"/>
    <property type="evidence" value="ECO:0007669"/>
    <property type="project" value="UniProtKB-SubCell"/>
</dbReference>
<feature type="transmembrane region" description="Helical" evidence="5">
    <location>
        <begin position="181"/>
        <end position="199"/>
    </location>
</feature>
<evidence type="ECO:0000313" key="8">
    <source>
        <dbReference type="Proteomes" id="UP000237466"/>
    </source>
</evidence>
<evidence type="ECO:0000256" key="4">
    <source>
        <dbReference type="ARBA" id="ARBA00023136"/>
    </source>
</evidence>
<dbReference type="InterPro" id="IPR050638">
    <property type="entry name" value="AA-Vitamin_Transporters"/>
</dbReference>
<feature type="domain" description="EamA" evidence="6">
    <location>
        <begin position="6"/>
        <end position="141"/>
    </location>
</feature>
<feature type="transmembrane region" description="Helical" evidence="5">
    <location>
        <begin position="205"/>
        <end position="227"/>
    </location>
</feature>
<organism evidence="7 8">
    <name type="scientific">Vibrio vulnificus</name>
    <dbReference type="NCBI Taxonomy" id="672"/>
    <lineage>
        <taxon>Bacteria</taxon>
        <taxon>Pseudomonadati</taxon>
        <taxon>Pseudomonadota</taxon>
        <taxon>Gammaproteobacteria</taxon>
        <taxon>Vibrionales</taxon>
        <taxon>Vibrionaceae</taxon>
        <taxon>Vibrio</taxon>
    </lineage>
</organism>
<feature type="domain" description="EamA" evidence="6">
    <location>
        <begin position="154"/>
        <end position="282"/>
    </location>
</feature>
<dbReference type="SUPFAM" id="SSF103481">
    <property type="entry name" value="Multidrug resistance efflux transporter EmrE"/>
    <property type="match status" value="2"/>
</dbReference>
<dbReference type="Proteomes" id="UP000237466">
    <property type="component" value="Unassembled WGS sequence"/>
</dbReference>
<reference evidence="7 8" key="1">
    <citation type="journal article" date="2018" name="Front. Microbiol.">
        <title>Phylogeny of Vibrio vulnificus from the Analysis of the Core-Genome: Implications for Intra-Species Taxonomy.</title>
        <authorList>
            <person name="Roig F.J."/>
            <person name="Gonzalez-Candelas F."/>
            <person name="Sanjuan E."/>
            <person name="Fouz B."/>
            <person name="Feil E.J."/>
            <person name="Llorens C."/>
            <person name="Baker-Austin C."/>
            <person name="Oliver J.D."/>
            <person name="Danin-Poleg Y."/>
            <person name="Gibas C.J."/>
            <person name="Kashi Y."/>
            <person name="Gulig P.A."/>
            <person name="Morrison S.S."/>
            <person name="Amaro C."/>
        </authorList>
    </citation>
    <scope>NUCLEOTIDE SEQUENCE [LARGE SCALE GENOMIC DNA]</scope>
    <source>
        <strain evidence="7 8">CECT4608</strain>
    </source>
</reference>
<dbReference type="Pfam" id="PF00892">
    <property type="entry name" value="EamA"/>
    <property type="match status" value="2"/>
</dbReference>
<protein>
    <submittedName>
        <fullName evidence="7">EamA family transporter</fullName>
    </submittedName>
</protein>
<dbReference type="RefSeq" id="WP_103201046.1">
    <property type="nucleotide sequence ID" value="NZ_JASMUA010000001.1"/>
</dbReference>
<proteinExistence type="predicted"/>
<dbReference type="InterPro" id="IPR000620">
    <property type="entry name" value="EamA_dom"/>
</dbReference>
<evidence type="ECO:0000313" key="7">
    <source>
        <dbReference type="EMBL" id="POB44027.1"/>
    </source>
</evidence>